<evidence type="ECO:0000256" key="4">
    <source>
        <dbReference type="ARBA" id="ARBA00022807"/>
    </source>
</evidence>
<feature type="signal peptide" evidence="6">
    <location>
        <begin position="1"/>
        <end position="28"/>
    </location>
</feature>
<comment type="similarity">
    <text evidence="1">Belongs to the peptidase C40 family.</text>
</comment>
<dbReference type="PROSITE" id="PS51935">
    <property type="entry name" value="NLPC_P60"/>
    <property type="match status" value="1"/>
</dbReference>
<dbReference type="EMBL" id="CADCWF010000141">
    <property type="protein sequence ID" value="CAA9556940.1"/>
    <property type="molecule type" value="Genomic_DNA"/>
</dbReference>
<reference evidence="8" key="1">
    <citation type="submission" date="2020-02" db="EMBL/GenBank/DDBJ databases">
        <authorList>
            <person name="Meier V. D."/>
        </authorList>
    </citation>
    <scope>NUCLEOTIDE SEQUENCE</scope>
    <source>
        <strain evidence="8">AVDCRST_MAG59</strain>
    </source>
</reference>
<keyword evidence="4" id="KW-0788">Thiol protease</keyword>
<evidence type="ECO:0000259" key="7">
    <source>
        <dbReference type="PROSITE" id="PS51935"/>
    </source>
</evidence>
<dbReference type="Pfam" id="PF00877">
    <property type="entry name" value="NLPC_P60"/>
    <property type="match status" value="1"/>
</dbReference>
<dbReference type="GO" id="GO:0008234">
    <property type="term" value="F:cysteine-type peptidase activity"/>
    <property type="evidence" value="ECO:0007669"/>
    <property type="project" value="UniProtKB-KW"/>
</dbReference>
<dbReference type="PANTHER" id="PTHR47053:SF1">
    <property type="entry name" value="MUREIN DD-ENDOPEPTIDASE MEPH-RELATED"/>
    <property type="match status" value="1"/>
</dbReference>
<evidence type="ECO:0000256" key="2">
    <source>
        <dbReference type="ARBA" id="ARBA00022670"/>
    </source>
</evidence>
<name>A0A6J4UPW4_9BACT</name>
<evidence type="ECO:0000256" key="1">
    <source>
        <dbReference type="ARBA" id="ARBA00007074"/>
    </source>
</evidence>
<dbReference type="AlphaFoldDB" id="A0A6J4UPW4"/>
<evidence type="ECO:0000256" key="3">
    <source>
        <dbReference type="ARBA" id="ARBA00022801"/>
    </source>
</evidence>
<proteinExistence type="inferred from homology"/>
<dbReference type="InterPro" id="IPR051202">
    <property type="entry name" value="Peptidase_C40"/>
</dbReference>
<feature type="domain" description="NlpC/P60" evidence="7">
    <location>
        <begin position="297"/>
        <end position="421"/>
    </location>
</feature>
<dbReference type="PANTHER" id="PTHR47053">
    <property type="entry name" value="MUREIN DD-ENDOPEPTIDASE MEPH-RELATED"/>
    <property type="match status" value="1"/>
</dbReference>
<keyword evidence="3" id="KW-0378">Hydrolase</keyword>
<keyword evidence="6" id="KW-0732">Signal</keyword>
<dbReference type="GO" id="GO:0006508">
    <property type="term" value="P:proteolysis"/>
    <property type="evidence" value="ECO:0007669"/>
    <property type="project" value="UniProtKB-KW"/>
</dbReference>
<feature type="region of interest" description="Disordered" evidence="5">
    <location>
        <begin position="115"/>
        <end position="135"/>
    </location>
</feature>
<evidence type="ECO:0000313" key="8">
    <source>
        <dbReference type="EMBL" id="CAA9556940.1"/>
    </source>
</evidence>
<evidence type="ECO:0000256" key="5">
    <source>
        <dbReference type="SAM" id="MobiDB-lite"/>
    </source>
</evidence>
<dbReference type="InterPro" id="IPR038765">
    <property type="entry name" value="Papain-like_cys_pep_sf"/>
</dbReference>
<accession>A0A6J4UPW4</accession>
<sequence>MTFAMTASCRLAAALAAFMIFAPFVPLAARAAPDFAPGTAVTVVTGETLLVRSEPSWSAAGASEVAPGAWMGVVSGPHYDADGTPWYEVDAGGFVPAYSLGTGETEVAPEVAYEPEGKEASYDAAQDGSAEAAPVELAAETAPVEVTPAEAPAEAPVPAPETAAYDPANVVATAWIAGTNGDGAVCRAGMDFASAEMGWLAEGSSVDVIGDTAGEWQPVNCGGAAAFIHASFIAWEPPATVNASGDDGVTPDLVAAPAETATIETAVAEAAQRDNRDRGNGGTDDDEGDDSPANGGGGSGQEMADFAMQYVGYPYAYAGEGPYAFDCSGFTMFVAKNVLGMDITHDMFVQVGMGQSVSRGQLQAGDLVFFQNTFRDGLSHSGIYIGGGQFVHAENESTGVRVSDIDSDYYASRWYGGTRLT</sequence>
<dbReference type="Gene3D" id="3.90.1720.10">
    <property type="entry name" value="endopeptidase domain like (from Nostoc punctiforme)"/>
    <property type="match status" value="1"/>
</dbReference>
<feature type="region of interest" description="Disordered" evidence="5">
    <location>
        <begin position="267"/>
        <end position="300"/>
    </location>
</feature>
<protein>
    <recommendedName>
        <fullName evidence="7">NlpC/P60 domain-containing protein</fullName>
    </recommendedName>
</protein>
<dbReference type="SUPFAM" id="SSF54001">
    <property type="entry name" value="Cysteine proteinases"/>
    <property type="match status" value="1"/>
</dbReference>
<feature type="chain" id="PRO_5026672830" description="NlpC/P60 domain-containing protein" evidence="6">
    <location>
        <begin position="29"/>
        <end position="421"/>
    </location>
</feature>
<organism evidence="8">
    <name type="scientific">uncultured Thermomicrobiales bacterium</name>
    <dbReference type="NCBI Taxonomy" id="1645740"/>
    <lineage>
        <taxon>Bacteria</taxon>
        <taxon>Pseudomonadati</taxon>
        <taxon>Thermomicrobiota</taxon>
        <taxon>Thermomicrobia</taxon>
        <taxon>Thermomicrobiales</taxon>
        <taxon>environmental samples</taxon>
    </lineage>
</organism>
<evidence type="ECO:0000256" key="6">
    <source>
        <dbReference type="SAM" id="SignalP"/>
    </source>
</evidence>
<gene>
    <name evidence="8" type="ORF">AVDCRST_MAG59-2230</name>
</gene>
<keyword evidence="2" id="KW-0645">Protease</keyword>
<dbReference type="InterPro" id="IPR000064">
    <property type="entry name" value="NLP_P60_dom"/>
</dbReference>